<dbReference type="KEGG" id="mez:Mtc_2000"/>
<dbReference type="EMBL" id="CP003243">
    <property type="protein sequence ID" value="AFD00740.1"/>
    <property type="molecule type" value="Genomic_DNA"/>
</dbReference>
<keyword evidence="8" id="KW-1185">Reference proteome</keyword>
<keyword evidence="3" id="KW-0479">Metal-binding</keyword>
<evidence type="ECO:0000313" key="8">
    <source>
        <dbReference type="Proteomes" id="UP000005233"/>
    </source>
</evidence>
<dbReference type="AlphaFoldDB" id="H8I693"/>
<proteinExistence type="predicted"/>
<dbReference type="InterPro" id="IPR012091">
    <property type="entry name" value="Pept_M54_archaemetzncn_arc/bac"/>
</dbReference>
<keyword evidence="5" id="KW-0862">Zinc</keyword>
<keyword evidence="6" id="KW-0482">Metalloprotease</keyword>
<keyword evidence="4" id="KW-0378">Hydrolase</keyword>
<comment type="cofactor">
    <cofactor evidence="1">
        <name>Zn(2+)</name>
        <dbReference type="ChEBI" id="CHEBI:29105"/>
    </cofactor>
</comment>
<dbReference type="SUPFAM" id="SSF55486">
    <property type="entry name" value="Metalloproteases ('zincins'), catalytic domain"/>
    <property type="match status" value="1"/>
</dbReference>
<evidence type="ECO:0000256" key="5">
    <source>
        <dbReference type="ARBA" id="ARBA00022833"/>
    </source>
</evidence>
<dbReference type="STRING" id="1041930.Mtc_2000"/>
<gene>
    <name evidence="7" type="ordered locus">Mtc_2000</name>
</gene>
<dbReference type="InterPro" id="IPR024079">
    <property type="entry name" value="MetalloPept_cat_dom_sf"/>
</dbReference>
<evidence type="ECO:0000256" key="1">
    <source>
        <dbReference type="ARBA" id="ARBA00001947"/>
    </source>
</evidence>
<evidence type="ECO:0000256" key="3">
    <source>
        <dbReference type="ARBA" id="ARBA00022723"/>
    </source>
</evidence>
<dbReference type="CDD" id="cd11375">
    <property type="entry name" value="Peptidase_M54"/>
    <property type="match status" value="1"/>
</dbReference>
<reference evidence="7 8" key="1">
    <citation type="journal article" date="2012" name="J. Bacteriol.">
        <title>Complete genome sequence of a thermophilic methanogen, Methanocella conradii HZ254, isolated from Chinese rice field soil.</title>
        <authorList>
            <person name="Lu Z."/>
            <person name="Lu Y."/>
        </authorList>
    </citation>
    <scope>NUCLEOTIDE SEQUENCE [LARGE SCALE GENOMIC DNA]</scope>
    <source>
        <strain evidence="8">DSM 24694 / JCM 17849 / CGMCC 1.5162 / HZ254</strain>
    </source>
</reference>
<dbReference type="Proteomes" id="UP000005233">
    <property type="component" value="Chromosome"/>
</dbReference>
<dbReference type="GeneID" id="11972154"/>
<keyword evidence="2 7" id="KW-0645">Protease</keyword>
<organism evidence="7 8">
    <name type="scientific">Methanocella conradii (strain DSM 24694 / JCM 17849 / CGMCC 1.5162 / HZ254)</name>
    <dbReference type="NCBI Taxonomy" id="1041930"/>
    <lineage>
        <taxon>Archaea</taxon>
        <taxon>Methanobacteriati</taxon>
        <taxon>Methanobacteriota</taxon>
        <taxon>Stenosarchaea group</taxon>
        <taxon>Methanomicrobia</taxon>
        <taxon>Methanocellales</taxon>
        <taxon>Methanocellaceae</taxon>
        <taxon>Methanocella</taxon>
    </lineage>
</organism>
<name>H8I693_METCZ</name>
<dbReference type="Gene3D" id="3.40.390.10">
    <property type="entry name" value="Collagenase (Catalytic Domain)"/>
    <property type="match status" value="1"/>
</dbReference>
<dbReference type="HOGENOM" id="CLU_108521_1_0_2"/>
<dbReference type="GO" id="GO:0006508">
    <property type="term" value="P:proteolysis"/>
    <property type="evidence" value="ECO:0007669"/>
    <property type="project" value="UniProtKB-KW"/>
</dbReference>
<dbReference type="Pfam" id="PF07998">
    <property type="entry name" value="Peptidase_M54"/>
    <property type="match status" value="1"/>
</dbReference>
<dbReference type="GO" id="GO:0008237">
    <property type="term" value="F:metallopeptidase activity"/>
    <property type="evidence" value="ECO:0007669"/>
    <property type="project" value="UniProtKB-KW"/>
</dbReference>
<dbReference type="PIRSF" id="PIRSF005785">
    <property type="entry name" value="Zn-prot_arch"/>
    <property type="match status" value="1"/>
</dbReference>
<dbReference type="PANTHER" id="PTHR15910">
    <property type="entry name" value="ARCHAEMETZINCIN"/>
    <property type="match status" value="1"/>
</dbReference>
<dbReference type="InterPro" id="IPR012962">
    <property type="entry name" value="Pept_M54_archaemetzincn"/>
</dbReference>
<dbReference type="PANTHER" id="PTHR15910:SF1">
    <property type="entry name" value="ARCHAEMETZINCIN-2"/>
    <property type="match status" value="1"/>
</dbReference>
<evidence type="ECO:0000256" key="6">
    <source>
        <dbReference type="ARBA" id="ARBA00023049"/>
    </source>
</evidence>
<evidence type="ECO:0000313" key="7">
    <source>
        <dbReference type="EMBL" id="AFD00740.1"/>
    </source>
</evidence>
<sequence length="168" mass="19175">MIWMRFDLFYTADSGEFKGIVARRLHEVYGVSTVDRGKLDMHEGAYDAKRRQYDAHALLDYLIRNMSSEHALWIVDGDIYYDHLNFVMGLAMYNLAGVVSTYRLFSADMVAKEAVHEAGHILGLGHCKNDCVMRFSSSIADAERKQPGLCARCRDIFNRKIIEPGTLF</sequence>
<evidence type="ECO:0000256" key="4">
    <source>
        <dbReference type="ARBA" id="ARBA00022801"/>
    </source>
</evidence>
<dbReference type="eggNOG" id="arCOG00458">
    <property type="taxonomic scope" value="Archaea"/>
</dbReference>
<accession>H8I693</accession>
<dbReference type="RefSeq" id="WP_014406571.1">
    <property type="nucleotide sequence ID" value="NC_017034.1"/>
</dbReference>
<evidence type="ECO:0000256" key="2">
    <source>
        <dbReference type="ARBA" id="ARBA00022670"/>
    </source>
</evidence>
<dbReference type="GO" id="GO:0008270">
    <property type="term" value="F:zinc ion binding"/>
    <property type="evidence" value="ECO:0007669"/>
    <property type="project" value="InterPro"/>
</dbReference>
<protein>
    <submittedName>
        <fullName evidence="7">Zn-dependent protease</fullName>
    </submittedName>
</protein>